<dbReference type="SUPFAM" id="SSF52047">
    <property type="entry name" value="RNI-like"/>
    <property type="match status" value="1"/>
</dbReference>
<dbReference type="Gene3D" id="3.80.10.10">
    <property type="entry name" value="Ribonuclease Inhibitor"/>
    <property type="match status" value="1"/>
</dbReference>
<dbReference type="InterPro" id="IPR032675">
    <property type="entry name" value="LRR_dom_sf"/>
</dbReference>
<dbReference type="STRING" id="337451.A0A3S3NJA3"/>
<dbReference type="Proteomes" id="UP000283530">
    <property type="component" value="Unassembled WGS sequence"/>
</dbReference>
<feature type="domain" description="F-box/LRR-repeat protein 15/At3g58940/PEG3-like LRR" evidence="1">
    <location>
        <begin position="147"/>
        <end position="234"/>
    </location>
</feature>
<keyword evidence="3" id="KW-1185">Reference proteome</keyword>
<dbReference type="OrthoDB" id="1929062at2759"/>
<dbReference type="PANTHER" id="PTHR38926:SF5">
    <property type="entry name" value="F-BOX AND LEUCINE-RICH REPEAT PROTEIN 6"/>
    <property type="match status" value="1"/>
</dbReference>
<dbReference type="Pfam" id="PF24758">
    <property type="entry name" value="LRR_At5g56370"/>
    <property type="match status" value="1"/>
</dbReference>
<reference evidence="2 3" key="1">
    <citation type="journal article" date="2019" name="Nat. Plants">
        <title>Stout camphor tree genome fills gaps in understanding of flowering plant genome evolution.</title>
        <authorList>
            <person name="Chaw S.M."/>
            <person name="Liu Y.C."/>
            <person name="Wu Y.W."/>
            <person name="Wang H.Y."/>
            <person name="Lin C.I."/>
            <person name="Wu C.S."/>
            <person name="Ke H.M."/>
            <person name="Chang L.Y."/>
            <person name="Hsu C.Y."/>
            <person name="Yang H.T."/>
            <person name="Sudianto E."/>
            <person name="Hsu M.H."/>
            <person name="Wu K.P."/>
            <person name="Wang L.N."/>
            <person name="Leebens-Mack J.H."/>
            <person name="Tsai I.J."/>
        </authorList>
    </citation>
    <scope>NUCLEOTIDE SEQUENCE [LARGE SCALE GENOMIC DNA]</scope>
    <source>
        <strain evidence="3">cv. Chaw 1501</strain>
        <tissue evidence="2">Young leaves</tissue>
    </source>
</reference>
<dbReference type="AlphaFoldDB" id="A0A3S3NJA3"/>
<accession>A0A3S3NJA3</accession>
<dbReference type="InterPro" id="IPR036047">
    <property type="entry name" value="F-box-like_dom_sf"/>
</dbReference>
<dbReference type="InterPro" id="IPR055411">
    <property type="entry name" value="LRR_FXL15/At3g58940/PEG3-like"/>
</dbReference>
<gene>
    <name evidence="2" type="ORF">CKAN_01773400</name>
</gene>
<evidence type="ECO:0000259" key="1">
    <source>
        <dbReference type="Pfam" id="PF24758"/>
    </source>
</evidence>
<dbReference type="PANTHER" id="PTHR38926">
    <property type="entry name" value="F-BOX DOMAIN CONTAINING PROTEIN, EXPRESSED"/>
    <property type="match status" value="1"/>
</dbReference>
<dbReference type="EMBL" id="QPKB01000007">
    <property type="protein sequence ID" value="RWR88700.1"/>
    <property type="molecule type" value="Genomic_DNA"/>
</dbReference>
<protein>
    <submittedName>
        <fullName evidence="2">F-box/LRR-repeat-like protein</fullName>
    </submittedName>
</protein>
<organism evidence="2 3">
    <name type="scientific">Cinnamomum micranthum f. kanehirae</name>
    <dbReference type="NCBI Taxonomy" id="337451"/>
    <lineage>
        <taxon>Eukaryota</taxon>
        <taxon>Viridiplantae</taxon>
        <taxon>Streptophyta</taxon>
        <taxon>Embryophyta</taxon>
        <taxon>Tracheophyta</taxon>
        <taxon>Spermatophyta</taxon>
        <taxon>Magnoliopsida</taxon>
        <taxon>Magnoliidae</taxon>
        <taxon>Laurales</taxon>
        <taxon>Lauraceae</taxon>
        <taxon>Cinnamomum</taxon>
    </lineage>
</organism>
<evidence type="ECO:0000313" key="3">
    <source>
        <dbReference type="Proteomes" id="UP000283530"/>
    </source>
</evidence>
<comment type="caution">
    <text evidence="2">The sequence shown here is derived from an EMBL/GenBank/DDBJ whole genome shotgun (WGS) entry which is preliminary data.</text>
</comment>
<evidence type="ECO:0000313" key="2">
    <source>
        <dbReference type="EMBL" id="RWR88700.1"/>
    </source>
</evidence>
<name>A0A3S3NJA3_9MAGN</name>
<proteinExistence type="predicted"/>
<dbReference type="SUPFAM" id="SSF81383">
    <property type="entry name" value="F-box domain"/>
    <property type="match status" value="1"/>
</dbReference>
<sequence>MEETRKWEEIEMDCLVCIFERVGLEDLILGVPLVCKSWYEVSTNPLCWKSLNFAQLNLHPNSHFVQRFKQQYRIEKFSFANFLKFAVDHSRQSALEIVLPSLEATYVSLEDLDYLSKQCPALKRLSLPFIMFPQAEKHIPHCLSKWNKLEHLSMHGKPISFMEVLTELSFHCKNFKKLEMRGSYQDQDALAIATMLPKIKHLCLSKSFMSKEGLLMILRGCRELETLDIKYCTGFKVDAEIQKMASHIKTFEFVGCSLKRRFPFGI</sequence>